<evidence type="ECO:0000256" key="3">
    <source>
        <dbReference type="ARBA" id="ARBA00022679"/>
    </source>
</evidence>
<dbReference type="AlphaFoldDB" id="A0A1Y2ALS9"/>
<dbReference type="EMBL" id="MCGO01000160">
    <property type="protein sequence ID" value="ORY23456.1"/>
    <property type="molecule type" value="Genomic_DNA"/>
</dbReference>
<dbReference type="Pfam" id="PF11051">
    <property type="entry name" value="Mannosyl_trans3"/>
    <property type="match status" value="1"/>
</dbReference>
<sequence>MKFANGTGINRFLLWALQNLMLSFRLHLIVFCFLIRMLWLSEIQLTCLTQMHSKHMALSFGMSGSSFSIINLGVGKNYGFWNSHESCKEYRPGAKTADKHIKNIESLTSLYRWEYCLNSPKPFIHLNSRPDFPTTSPRNPIWKIANISYHYEREFESGIIAIDKRHPGILRALSLSVHICAHASYYFSYIYGDKDAFRWAFKMSKTPYFLNPNYLSSLGLLVDSTHPKGGASLTAHRESFFSSSMKLRPPKGVTYCGQNMLQLDFLDLDDTSSIREEQRKEKLWSYDAKPLFLHANGIKKHYDPHVPPFQVIQRYSKPGTPGVSLDALRKGRYDWIGDVFETGHCGAFREEKGVDLVYERAEDVLNDVSEVYMKVRDEIEKL</sequence>
<dbReference type="InterPro" id="IPR022751">
    <property type="entry name" value="Alpha_mannosyltransferase"/>
</dbReference>
<keyword evidence="3" id="KW-0808">Transferase</keyword>
<dbReference type="GO" id="GO:0000139">
    <property type="term" value="C:Golgi membrane"/>
    <property type="evidence" value="ECO:0007669"/>
    <property type="project" value="UniProtKB-SubCell"/>
</dbReference>
<evidence type="ECO:0000256" key="1">
    <source>
        <dbReference type="ARBA" id="ARBA00004323"/>
    </source>
</evidence>
<keyword evidence="5" id="KW-0735">Signal-anchor</keyword>
<evidence type="ECO:0000256" key="4">
    <source>
        <dbReference type="ARBA" id="ARBA00022692"/>
    </source>
</evidence>
<dbReference type="OrthoDB" id="2156260at2759"/>
<evidence type="ECO:0000313" key="11">
    <source>
        <dbReference type="Proteomes" id="UP000193642"/>
    </source>
</evidence>
<name>A0A1Y2ALS9_9FUNG</name>
<protein>
    <submittedName>
        <fullName evidence="10">Uncharacterized protein</fullName>
    </submittedName>
</protein>
<evidence type="ECO:0000256" key="7">
    <source>
        <dbReference type="ARBA" id="ARBA00023034"/>
    </source>
</evidence>
<evidence type="ECO:0000256" key="9">
    <source>
        <dbReference type="SAM" id="Phobius"/>
    </source>
</evidence>
<dbReference type="Proteomes" id="UP000193642">
    <property type="component" value="Unassembled WGS sequence"/>
</dbReference>
<accession>A0A1Y2ALS9</accession>
<keyword evidence="8 9" id="KW-0472">Membrane</keyword>
<comment type="subcellular location">
    <subcellularLocation>
        <location evidence="1">Golgi apparatus membrane</location>
        <topology evidence="1">Single-pass type II membrane protein</topology>
    </subcellularLocation>
</comment>
<dbReference type="GO" id="GO:0046354">
    <property type="term" value="P:mannan biosynthetic process"/>
    <property type="evidence" value="ECO:0007669"/>
    <property type="project" value="TreeGrafter"/>
</dbReference>
<comment type="similarity">
    <text evidence="2">Belongs to the MNN1/MNT family.</text>
</comment>
<gene>
    <name evidence="10" type="ORF">BCR33DRAFT_132984</name>
</gene>
<comment type="caution">
    <text evidence="10">The sequence shown here is derived from an EMBL/GenBank/DDBJ whole genome shotgun (WGS) entry which is preliminary data.</text>
</comment>
<keyword evidence="6 9" id="KW-1133">Transmembrane helix</keyword>
<evidence type="ECO:0000313" key="10">
    <source>
        <dbReference type="EMBL" id="ORY23456.1"/>
    </source>
</evidence>
<reference evidence="10 11" key="1">
    <citation type="submission" date="2016-07" db="EMBL/GenBank/DDBJ databases">
        <title>Pervasive Adenine N6-methylation of Active Genes in Fungi.</title>
        <authorList>
            <consortium name="DOE Joint Genome Institute"/>
            <person name="Mondo S.J."/>
            <person name="Dannebaum R.O."/>
            <person name="Kuo R.C."/>
            <person name="Labutti K."/>
            <person name="Haridas S."/>
            <person name="Kuo A."/>
            <person name="Salamov A."/>
            <person name="Ahrendt S.R."/>
            <person name="Lipzen A."/>
            <person name="Sullivan W."/>
            <person name="Andreopoulos W.B."/>
            <person name="Clum A."/>
            <person name="Lindquist E."/>
            <person name="Daum C."/>
            <person name="Ramamoorthy G.K."/>
            <person name="Gryganskyi A."/>
            <person name="Culley D."/>
            <person name="Magnuson J.K."/>
            <person name="James T.Y."/>
            <person name="O'Malley M.A."/>
            <person name="Stajich J.E."/>
            <person name="Spatafora J.W."/>
            <person name="Visel A."/>
            <person name="Grigoriev I.V."/>
        </authorList>
    </citation>
    <scope>NUCLEOTIDE SEQUENCE [LARGE SCALE GENOMIC DNA]</scope>
    <source>
        <strain evidence="10 11">JEL800</strain>
    </source>
</reference>
<dbReference type="GO" id="GO:0000026">
    <property type="term" value="F:alpha-1,2-mannosyltransferase activity"/>
    <property type="evidence" value="ECO:0007669"/>
    <property type="project" value="TreeGrafter"/>
</dbReference>
<evidence type="ECO:0000256" key="6">
    <source>
        <dbReference type="ARBA" id="ARBA00022989"/>
    </source>
</evidence>
<keyword evidence="11" id="KW-1185">Reference proteome</keyword>
<dbReference type="PANTHER" id="PTHR31646">
    <property type="entry name" value="ALPHA-1,2-MANNOSYLTRANSFERASE MNN2"/>
    <property type="match status" value="1"/>
</dbReference>
<feature type="transmembrane region" description="Helical" evidence="9">
    <location>
        <begin position="12"/>
        <end position="39"/>
    </location>
</feature>
<proteinExistence type="inferred from homology"/>
<dbReference type="PANTHER" id="PTHR31646:SF1">
    <property type="entry name" value="ALPHA-1,2-MANNOSYLTRANSFERASE MNN2"/>
    <property type="match status" value="1"/>
</dbReference>
<keyword evidence="7" id="KW-0333">Golgi apparatus</keyword>
<evidence type="ECO:0000256" key="8">
    <source>
        <dbReference type="ARBA" id="ARBA00023136"/>
    </source>
</evidence>
<evidence type="ECO:0000256" key="5">
    <source>
        <dbReference type="ARBA" id="ARBA00022968"/>
    </source>
</evidence>
<evidence type="ECO:0000256" key="2">
    <source>
        <dbReference type="ARBA" id="ARBA00009105"/>
    </source>
</evidence>
<organism evidence="10 11">
    <name type="scientific">Rhizoclosmatium globosum</name>
    <dbReference type="NCBI Taxonomy" id="329046"/>
    <lineage>
        <taxon>Eukaryota</taxon>
        <taxon>Fungi</taxon>
        <taxon>Fungi incertae sedis</taxon>
        <taxon>Chytridiomycota</taxon>
        <taxon>Chytridiomycota incertae sedis</taxon>
        <taxon>Chytridiomycetes</taxon>
        <taxon>Chytridiales</taxon>
        <taxon>Chytriomycetaceae</taxon>
        <taxon>Rhizoclosmatium</taxon>
    </lineage>
</organism>
<keyword evidence="4 9" id="KW-0812">Transmembrane</keyword>